<reference evidence="3 4" key="1">
    <citation type="submission" date="2019-06" db="EMBL/GenBank/DDBJ databases">
        <authorList>
            <person name="Broberg M."/>
        </authorList>
    </citation>
    <scope>NUCLEOTIDE SEQUENCE [LARGE SCALE GENOMIC DNA]</scope>
</reference>
<feature type="domain" description="Intradiol ring-cleavage dioxygenases" evidence="2">
    <location>
        <begin position="120"/>
        <end position="223"/>
    </location>
</feature>
<evidence type="ECO:0000256" key="1">
    <source>
        <dbReference type="SAM" id="SignalP"/>
    </source>
</evidence>
<evidence type="ECO:0000313" key="4">
    <source>
        <dbReference type="Proteomes" id="UP000766486"/>
    </source>
</evidence>
<evidence type="ECO:0000259" key="2">
    <source>
        <dbReference type="Pfam" id="PF00775"/>
    </source>
</evidence>
<dbReference type="SUPFAM" id="SSF49482">
    <property type="entry name" value="Aromatic compound dioxygenase"/>
    <property type="match status" value="1"/>
</dbReference>
<keyword evidence="4" id="KW-1185">Reference proteome</keyword>
<dbReference type="PANTHER" id="PTHR34315:SF1">
    <property type="entry name" value="INTRADIOL RING-CLEAVAGE DIOXYGENASES DOMAIN-CONTAINING PROTEIN-RELATED"/>
    <property type="match status" value="1"/>
</dbReference>
<protein>
    <recommendedName>
        <fullName evidence="2">Intradiol ring-cleavage dioxygenases domain-containing protein</fullName>
    </recommendedName>
</protein>
<dbReference type="Proteomes" id="UP000766486">
    <property type="component" value="Unassembled WGS sequence"/>
</dbReference>
<dbReference type="InterPro" id="IPR000627">
    <property type="entry name" value="Intradiol_dOase_C"/>
</dbReference>
<dbReference type="Pfam" id="PF00775">
    <property type="entry name" value="Dioxygenase_C"/>
    <property type="match status" value="1"/>
</dbReference>
<dbReference type="EMBL" id="CABFNS010000844">
    <property type="protein sequence ID" value="VUC32085.1"/>
    <property type="molecule type" value="Genomic_DNA"/>
</dbReference>
<feature type="signal peptide" evidence="1">
    <location>
        <begin position="1"/>
        <end position="18"/>
    </location>
</feature>
<evidence type="ECO:0000313" key="3">
    <source>
        <dbReference type="EMBL" id="VUC32085.1"/>
    </source>
</evidence>
<keyword evidence="1" id="KW-0732">Signal</keyword>
<sequence>MRASFILASLFAAAKVLSHPGADHAAEAAERAEYFKQHQVKRDLSHCAGKLDARGHTKRAIVRRQELYRSLQLAHGLENRAPSDINKSHHSDQDYDLHTPPELLFGTNNSCILSPEVILGPYYVAGEFVRKDITDDQRGVPLYLDTQVIDINTCDPVARTYIEIWHANATGVYSGVVAEGNGVESDQANLNRTYLRGIQPTDPDGISTFKSIWPGHYAGRTTHIHVIAHINATMLPNGTIMNTVASHVGQMYFDQSLIYEVEKYSPYTDNTQSLTLNAEDDILAQGAETSDPLMTWVYLGKEAKDGILAWLNFGIDTTIVSNLSAASFYYKDGGVTNPNPEPIVPPS</sequence>
<dbReference type="CDD" id="cd03457">
    <property type="entry name" value="intradiol_dioxygenase_like"/>
    <property type="match status" value="1"/>
</dbReference>
<proteinExistence type="predicted"/>
<comment type="caution">
    <text evidence="3">The sequence shown here is derived from an EMBL/GenBank/DDBJ whole genome shotgun (WGS) entry which is preliminary data.</text>
</comment>
<accession>A0ABY6UMT9</accession>
<dbReference type="PANTHER" id="PTHR34315">
    <property type="match status" value="1"/>
</dbReference>
<organism evidence="3 4">
    <name type="scientific">Bionectria ochroleuca</name>
    <name type="common">Gliocladium roseum</name>
    <dbReference type="NCBI Taxonomy" id="29856"/>
    <lineage>
        <taxon>Eukaryota</taxon>
        <taxon>Fungi</taxon>
        <taxon>Dikarya</taxon>
        <taxon>Ascomycota</taxon>
        <taxon>Pezizomycotina</taxon>
        <taxon>Sordariomycetes</taxon>
        <taxon>Hypocreomycetidae</taxon>
        <taxon>Hypocreales</taxon>
        <taxon>Bionectriaceae</taxon>
        <taxon>Clonostachys</taxon>
    </lineage>
</organism>
<dbReference type="InterPro" id="IPR015889">
    <property type="entry name" value="Intradiol_dOase_core"/>
</dbReference>
<gene>
    <name evidence="3" type="ORF">CLO192961_LOCUS320712</name>
</gene>
<dbReference type="Gene3D" id="2.60.130.10">
    <property type="entry name" value="Aromatic compound dioxygenase"/>
    <property type="match status" value="1"/>
</dbReference>
<feature type="chain" id="PRO_5047194578" description="Intradiol ring-cleavage dioxygenases domain-containing protein" evidence="1">
    <location>
        <begin position="19"/>
        <end position="347"/>
    </location>
</feature>
<name>A0ABY6UMT9_BIOOC</name>